<evidence type="ECO:0000256" key="1">
    <source>
        <dbReference type="SAM" id="MobiDB-lite"/>
    </source>
</evidence>
<dbReference type="InterPro" id="IPR000261">
    <property type="entry name" value="EH_dom"/>
</dbReference>
<feature type="compositionally biased region" description="Pro residues" evidence="1">
    <location>
        <begin position="268"/>
        <end position="284"/>
    </location>
</feature>
<feature type="region of interest" description="Disordered" evidence="1">
    <location>
        <begin position="32"/>
        <end position="159"/>
    </location>
</feature>
<feature type="compositionally biased region" description="Basic and acidic residues" evidence="1">
    <location>
        <begin position="89"/>
        <end position="102"/>
    </location>
</feature>
<organism evidence="3 4">
    <name type="scientific">Elsinoe batatas</name>
    <dbReference type="NCBI Taxonomy" id="2601811"/>
    <lineage>
        <taxon>Eukaryota</taxon>
        <taxon>Fungi</taxon>
        <taxon>Dikarya</taxon>
        <taxon>Ascomycota</taxon>
        <taxon>Pezizomycotina</taxon>
        <taxon>Dothideomycetes</taxon>
        <taxon>Dothideomycetidae</taxon>
        <taxon>Myriangiales</taxon>
        <taxon>Elsinoaceae</taxon>
        <taxon>Elsinoe</taxon>
    </lineage>
</organism>
<accession>A0A8K0L926</accession>
<feature type="compositionally biased region" description="Polar residues" evidence="1">
    <location>
        <begin position="238"/>
        <end position="247"/>
    </location>
</feature>
<evidence type="ECO:0000313" key="4">
    <source>
        <dbReference type="Proteomes" id="UP000809789"/>
    </source>
</evidence>
<evidence type="ECO:0000313" key="3">
    <source>
        <dbReference type="EMBL" id="KAG8630363.1"/>
    </source>
</evidence>
<feature type="region of interest" description="Disordered" evidence="1">
    <location>
        <begin position="180"/>
        <end position="320"/>
    </location>
</feature>
<keyword evidence="4" id="KW-1185">Reference proteome</keyword>
<dbReference type="SMART" id="SM00027">
    <property type="entry name" value="EH"/>
    <property type="match status" value="1"/>
</dbReference>
<feature type="domain" description="EH" evidence="2">
    <location>
        <begin position="518"/>
        <end position="596"/>
    </location>
</feature>
<gene>
    <name evidence="3" type="ORF">KVT40_001982</name>
</gene>
<feature type="compositionally biased region" description="Basic residues" evidence="1">
    <location>
        <begin position="374"/>
        <end position="392"/>
    </location>
</feature>
<dbReference type="SUPFAM" id="SSF47473">
    <property type="entry name" value="EF-hand"/>
    <property type="match status" value="1"/>
</dbReference>
<feature type="region of interest" description="Disordered" evidence="1">
    <location>
        <begin position="353"/>
        <end position="402"/>
    </location>
</feature>
<dbReference type="Pfam" id="PF12763">
    <property type="entry name" value="EH"/>
    <property type="match status" value="1"/>
</dbReference>
<reference evidence="3" key="1">
    <citation type="submission" date="2021-07" db="EMBL/GenBank/DDBJ databases">
        <title>Elsinoe batatas strain:CRI-CJ2 Genome sequencing and assembly.</title>
        <authorList>
            <person name="Huang L."/>
        </authorList>
    </citation>
    <scope>NUCLEOTIDE SEQUENCE</scope>
    <source>
        <strain evidence="3">CRI-CJ2</strain>
    </source>
</reference>
<feature type="compositionally biased region" description="Polar residues" evidence="1">
    <location>
        <begin position="180"/>
        <end position="189"/>
    </location>
</feature>
<name>A0A8K0L926_9PEZI</name>
<protein>
    <recommendedName>
        <fullName evidence="2">EH domain-containing protein</fullName>
    </recommendedName>
</protein>
<dbReference type="Proteomes" id="UP000809789">
    <property type="component" value="Unassembled WGS sequence"/>
</dbReference>
<comment type="caution">
    <text evidence="3">The sequence shown here is derived from an EMBL/GenBank/DDBJ whole genome shotgun (WGS) entry which is preliminary data.</text>
</comment>
<sequence>MTSPRPRLGRPSPPQVSNEAALVGALTAFAKSPNASKCPGQRGAGQTQNTNALRSSPQGQTIPLKGPALSPSIHKAKPATPQGHRRPVRHDSGAAPKKHEEAADSGLKNETSSQALSKPRVQKKPKSLAMSTKAGPVSPSATKAAMPSIDAAVQKDGSDDTYIPSTSALVQIFEKQGTRTVTADINTPLKSPKPMGKSLVLDQDDQTVASQVQSRHSSTASETSPTEIPPLSARSRATEVSSPNSFRSARDSFSPMVERKDSTAQKPVLPPPRRASKVLPPPLNTKPDVSPAADIPHTAPIPIKSAQSSPHTQPAFAASSASIQATYNSLHPRRTPALRTGDSLANAIVASSLASSRAPSPAKFPQPSSSQRSAHSHHHFFTRTPSPHKHKTASASAGGMRHTLRKEISSSADEDNLEDDPYYKHKKKRHIRKHANKYHEGDRKRWRNVVTEKERDRYEGVWAANRGLLLDVRDDPPTVRRTAAKPNKQGRGVAKSWMDDTGLEMDGVGTTPIPEDIIESKDKDYVHSFVVRDIWSRSRLGTQILEDIWNLVDNEQRAALSREEFVVGTWLVDQRLKGRKLPVKVSDSVWDSVRFLKGIKIKPTRDRIAKVKK</sequence>
<dbReference type="OrthoDB" id="10045710at2759"/>
<evidence type="ECO:0000259" key="2">
    <source>
        <dbReference type="PROSITE" id="PS50031"/>
    </source>
</evidence>
<dbReference type="PROSITE" id="PS50031">
    <property type="entry name" value="EH"/>
    <property type="match status" value="1"/>
</dbReference>
<proteinExistence type="predicted"/>
<dbReference type="AlphaFoldDB" id="A0A8K0L926"/>
<dbReference type="InterPro" id="IPR011992">
    <property type="entry name" value="EF-hand-dom_pair"/>
</dbReference>
<feature type="compositionally biased region" description="Polar residues" evidence="1">
    <location>
        <begin position="206"/>
        <end position="226"/>
    </location>
</feature>
<dbReference type="Gene3D" id="1.10.238.10">
    <property type="entry name" value="EF-hand"/>
    <property type="match status" value="1"/>
</dbReference>
<dbReference type="EMBL" id="JAESVG020000002">
    <property type="protein sequence ID" value="KAG8630363.1"/>
    <property type="molecule type" value="Genomic_DNA"/>
</dbReference>
<feature type="compositionally biased region" description="Polar residues" evidence="1">
    <location>
        <begin position="44"/>
        <end position="61"/>
    </location>
</feature>